<gene>
    <name evidence="2" type="ORF">Tci_590268</name>
</gene>
<name>A0A699J9Z7_TANCI</name>
<dbReference type="SUPFAM" id="SSF53098">
    <property type="entry name" value="Ribonuclease H-like"/>
    <property type="match status" value="1"/>
</dbReference>
<feature type="non-terminal residue" evidence="2">
    <location>
        <position position="271"/>
    </location>
</feature>
<feature type="region of interest" description="Disordered" evidence="1">
    <location>
        <begin position="246"/>
        <end position="271"/>
    </location>
</feature>
<dbReference type="PANTHER" id="PTHR42648">
    <property type="entry name" value="TRANSPOSASE, PUTATIVE-RELATED"/>
    <property type="match status" value="1"/>
</dbReference>
<evidence type="ECO:0000256" key="1">
    <source>
        <dbReference type="SAM" id="MobiDB-lite"/>
    </source>
</evidence>
<accession>A0A699J9Z7</accession>
<organism evidence="2">
    <name type="scientific">Tanacetum cinerariifolium</name>
    <name type="common">Dalmatian daisy</name>
    <name type="synonym">Chrysanthemum cinerariifolium</name>
    <dbReference type="NCBI Taxonomy" id="118510"/>
    <lineage>
        <taxon>Eukaryota</taxon>
        <taxon>Viridiplantae</taxon>
        <taxon>Streptophyta</taxon>
        <taxon>Embryophyta</taxon>
        <taxon>Tracheophyta</taxon>
        <taxon>Spermatophyta</taxon>
        <taxon>Magnoliopsida</taxon>
        <taxon>eudicotyledons</taxon>
        <taxon>Gunneridae</taxon>
        <taxon>Pentapetalae</taxon>
        <taxon>asterids</taxon>
        <taxon>campanulids</taxon>
        <taxon>Asterales</taxon>
        <taxon>Asteraceae</taxon>
        <taxon>Asteroideae</taxon>
        <taxon>Anthemideae</taxon>
        <taxon>Anthemidinae</taxon>
        <taxon>Tanacetum</taxon>
    </lineage>
</organism>
<feature type="region of interest" description="Disordered" evidence="1">
    <location>
        <begin position="89"/>
        <end position="195"/>
    </location>
</feature>
<comment type="caution">
    <text evidence="2">The sequence shown here is derived from an EMBL/GenBank/DDBJ whole genome shotgun (WGS) entry which is preliminary data.</text>
</comment>
<dbReference type="PANTHER" id="PTHR42648:SF21">
    <property type="entry name" value="CYSTEINE-RICH RLK (RECEPTOR-LIKE PROTEIN KINASE) 8"/>
    <property type="match status" value="1"/>
</dbReference>
<dbReference type="GO" id="GO:0003676">
    <property type="term" value="F:nucleic acid binding"/>
    <property type="evidence" value="ECO:0007669"/>
    <property type="project" value="InterPro"/>
</dbReference>
<dbReference type="InterPro" id="IPR012337">
    <property type="entry name" value="RNaseH-like_sf"/>
</dbReference>
<dbReference type="AlphaFoldDB" id="A0A699J9Z7"/>
<dbReference type="EMBL" id="BKCJ010381844">
    <property type="protein sequence ID" value="GFA18296.1"/>
    <property type="molecule type" value="Genomic_DNA"/>
</dbReference>
<dbReference type="InterPro" id="IPR039537">
    <property type="entry name" value="Retrotran_Ty1/copia-like"/>
</dbReference>
<sequence>MNLCGLMRVESINGKKYILVIVDDYSRYTWTHFLRSKDKTSVVLIDFLKMIQQSFQALVINVQTNKGDRVGTQSKVLDEQHLMMIGAYEGTGTIPGVPNVPKYESKSKKESWGDSGEEDENDYEDKSKGNNDDDTNDDDNQEGDDMNDDDEETNSDSTESDRINIPVLNQSSTEYYEEEEENIDDDETMDEEEDDEVTNELYDDVNVNLGNKDTDMTNDDQADNEITSLIETSARYTTIVPEVTSGFTTNIPPPPLIFNPHPQQATPTLTP</sequence>
<evidence type="ECO:0000313" key="2">
    <source>
        <dbReference type="EMBL" id="GFA18296.1"/>
    </source>
</evidence>
<feature type="compositionally biased region" description="Acidic residues" evidence="1">
    <location>
        <begin position="132"/>
        <end position="154"/>
    </location>
</feature>
<feature type="compositionally biased region" description="Acidic residues" evidence="1">
    <location>
        <begin position="175"/>
        <end position="195"/>
    </location>
</feature>
<dbReference type="InterPro" id="IPR036397">
    <property type="entry name" value="RNaseH_sf"/>
</dbReference>
<feature type="compositionally biased region" description="Basic and acidic residues" evidence="1">
    <location>
        <begin position="103"/>
        <end position="112"/>
    </location>
</feature>
<proteinExistence type="predicted"/>
<protein>
    <submittedName>
        <fullName evidence="2">Ribonuclease H-like domain-containing protein</fullName>
    </submittedName>
</protein>
<reference evidence="2" key="1">
    <citation type="journal article" date="2019" name="Sci. Rep.">
        <title>Draft genome of Tanacetum cinerariifolium, the natural source of mosquito coil.</title>
        <authorList>
            <person name="Yamashiro T."/>
            <person name="Shiraishi A."/>
            <person name="Satake H."/>
            <person name="Nakayama K."/>
        </authorList>
    </citation>
    <scope>NUCLEOTIDE SEQUENCE</scope>
</reference>
<dbReference type="Gene3D" id="3.30.420.10">
    <property type="entry name" value="Ribonuclease H-like superfamily/Ribonuclease H"/>
    <property type="match status" value="1"/>
</dbReference>